<dbReference type="PANTHER" id="PTHR14150">
    <property type="entry name" value="U3 SMALL NUCLEOLAR RNA-ASSOCIATED PROTEIN 14"/>
    <property type="match status" value="1"/>
</dbReference>
<dbReference type="GO" id="GO:0032040">
    <property type="term" value="C:small-subunit processome"/>
    <property type="evidence" value="ECO:0000318"/>
    <property type="project" value="GO_Central"/>
</dbReference>
<feature type="compositionally biased region" description="Basic residues" evidence="4">
    <location>
        <begin position="1"/>
        <end position="21"/>
    </location>
</feature>
<dbReference type="JaponicusDB" id="SJAG_04424">
    <property type="gene designation" value="utp14"/>
</dbReference>
<feature type="region of interest" description="Disordered" evidence="4">
    <location>
        <begin position="640"/>
        <end position="725"/>
    </location>
</feature>
<feature type="region of interest" description="Disordered" evidence="4">
    <location>
        <begin position="764"/>
        <end position="808"/>
    </location>
</feature>
<dbReference type="STRING" id="402676.B6K6T5"/>
<accession>B6K6T5</accession>
<sequence length="886" mass="100005">MGRRSGSKNGKKQRKTGKGTSKRTLESKVLNSYNEDSLAENDFMDANEESDNNLPYSTVVNSDEDEEIDSDEAFDEEDEERFSEWTFRASKSGQKAQTSKTSRTSEKPNEISLNEDDESEGSDEDEGMVDLDTLLGKDSGEDSDSQEEISESEATEDSEDENDSEDSSEDETSEESDFQGFNSESEDEDNEQKLESLHNYIASIDNKRKHVGDDEPSSSDEAIDPVKRTKVDFNEEKKESEFNVYTEDSRPKLQLSTLLSSLNSSQDIKSSLKPLISESSKYSERKLDAPLAKPIVERLERQAAYEQTKENLDKWKPIVAENRKADQLVFPMNDTVRPTQTNNELVATYRPVTDSEKAINSALASAGVASEEQIKKSEELVMNKLSVEEVAERTKQLRFMRELMFREERKAKRVAKIKSKTYHRIHKKERERLAQLVPKSEEELEQERIKEEFERAKERVTQKHRNTSKWAKKMLDRAGHGEEGSREAVLEHIQRRDELTRRIQGEDLDDDSDRNLESDEIDSDEDLDEQVSGAFNRIRSEQEPKLKGVMAMKFMRDAATAKAKQLDKDMEDFENQVAGRTDENDEDSVDENLVTDSNGRKSFAPQVTAAHNLKRKENVFLPKGSQQSEVAKALVEEAVASKKNSQNKKDTALAESDNPWLSLDTDKSSKRSASLSKDSNSQQKQERKLANRKARSASAQGDVDVVVDVNQGFGSNSDDEANLSDTIPTLTATSSKFSIQQRDLVAKAFAGDNVVAEFRRDKKAAVKEDAPKEEDNSLPGWGSWTGAGTKNKRKPKVKKVAGLDPSKRKDAKLKNVIINEKRNKHNAKLTVSHVPFPFESREQYERSLQVPMGPEWTTRATHHKVVAPHVVTKKGKVIQPLKAPSS</sequence>
<feature type="region of interest" description="Disordered" evidence="4">
    <location>
        <begin position="560"/>
        <end position="628"/>
    </location>
</feature>
<feature type="compositionally biased region" description="Acidic residues" evidence="4">
    <location>
        <begin position="37"/>
        <end position="51"/>
    </location>
</feature>
<evidence type="ECO:0000313" key="6">
    <source>
        <dbReference type="JaponicusDB" id="SJAG_04424"/>
    </source>
</evidence>
<feature type="compositionally biased region" description="Acidic residues" evidence="4">
    <location>
        <begin position="214"/>
        <end position="223"/>
    </location>
</feature>
<dbReference type="HOGENOM" id="CLU_003783_0_2_1"/>
<evidence type="ECO:0000256" key="2">
    <source>
        <dbReference type="ARBA" id="ARBA00022553"/>
    </source>
</evidence>
<feature type="region of interest" description="Disordered" evidence="4">
    <location>
        <begin position="456"/>
        <end position="489"/>
    </location>
</feature>
<keyword evidence="2" id="KW-0597">Phosphoprotein</keyword>
<dbReference type="GO" id="GO:0005730">
    <property type="term" value="C:nucleolus"/>
    <property type="evidence" value="ECO:0000318"/>
    <property type="project" value="GO_Central"/>
</dbReference>
<protein>
    <submittedName>
        <fullName evidence="5">U3 snoRNP protein Utp14</fullName>
    </submittedName>
</protein>
<feature type="compositionally biased region" description="Low complexity" evidence="4">
    <location>
        <begin position="671"/>
        <end position="681"/>
    </location>
</feature>
<dbReference type="RefSeq" id="XP_002175532.1">
    <property type="nucleotide sequence ID" value="XM_002175496.2"/>
</dbReference>
<feature type="compositionally biased region" description="Polar residues" evidence="4">
    <location>
        <begin position="89"/>
        <end position="102"/>
    </location>
</feature>
<feature type="compositionally biased region" description="Basic residues" evidence="4">
    <location>
        <begin position="462"/>
        <end position="472"/>
    </location>
</feature>
<feature type="compositionally biased region" description="Acidic residues" evidence="4">
    <location>
        <begin position="113"/>
        <end position="129"/>
    </location>
</feature>
<evidence type="ECO:0000313" key="7">
    <source>
        <dbReference type="Proteomes" id="UP000001744"/>
    </source>
</evidence>
<feature type="compositionally biased region" description="Basic and acidic residues" evidence="4">
    <location>
        <begin position="473"/>
        <end position="489"/>
    </location>
</feature>
<feature type="compositionally biased region" description="Acidic residues" evidence="4">
    <location>
        <begin position="506"/>
        <end position="529"/>
    </location>
</feature>
<feature type="region of interest" description="Disordered" evidence="4">
    <location>
        <begin position="501"/>
        <end position="546"/>
    </location>
</feature>
<proteinExistence type="predicted"/>
<dbReference type="OrthoDB" id="277439at2759"/>
<dbReference type="PANTHER" id="PTHR14150:SF12">
    <property type="entry name" value="U3 SMALL NUCLEOLAR RNA-ASSOCIATED PROTEIN 14 HOMOLOG A"/>
    <property type="match status" value="1"/>
</dbReference>
<reference evidence="5 7" key="1">
    <citation type="journal article" date="2011" name="Science">
        <title>Comparative functional genomics of the fission yeasts.</title>
        <authorList>
            <person name="Rhind N."/>
            <person name="Chen Z."/>
            <person name="Yassour M."/>
            <person name="Thompson D.A."/>
            <person name="Haas B.J."/>
            <person name="Habib N."/>
            <person name="Wapinski I."/>
            <person name="Roy S."/>
            <person name="Lin M.F."/>
            <person name="Heiman D.I."/>
            <person name="Young S.K."/>
            <person name="Furuya K."/>
            <person name="Guo Y."/>
            <person name="Pidoux A."/>
            <person name="Chen H.M."/>
            <person name="Robbertse B."/>
            <person name="Goldberg J.M."/>
            <person name="Aoki K."/>
            <person name="Bayne E.H."/>
            <person name="Berlin A.M."/>
            <person name="Desjardins C.A."/>
            <person name="Dobbs E."/>
            <person name="Dukaj L."/>
            <person name="Fan L."/>
            <person name="FitzGerald M.G."/>
            <person name="French C."/>
            <person name="Gujja S."/>
            <person name="Hansen K."/>
            <person name="Keifenheim D."/>
            <person name="Levin J.Z."/>
            <person name="Mosher R.A."/>
            <person name="Mueller C.A."/>
            <person name="Pfiffner J."/>
            <person name="Priest M."/>
            <person name="Russ C."/>
            <person name="Smialowska A."/>
            <person name="Swoboda P."/>
            <person name="Sykes S.M."/>
            <person name="Vaughn M."/>
            <person name="Vengrova S."/>
            <person name="Yoder R."/>
            <person name="Zeng Q."/>
            <person name="Allshire R."/>
            <person name="Baulcombe D."/>
            <person name="Birren B.W."/>
            <person name="Brown W."/>
            <person name="Ekwall K."/>
            <person name="Kellis M."/>
            <person name="Leatherwood J."/>
            <person name="Levin H."/>
            <person name="Margalit H."/>
            <person name="Martienssen R."/>
            <person name="Nieduszynski C.A."/>
            <person name="Spatafora J.W."/>
            <person name="Friedman N."/>
            <person name="Dalgaard J.Z."/>
            <person name="Baumann P."/>
            <person name="Niki H."/>
            <person name="Regev A."/>
            <person name="Nusbaum C."/>
        </authorList>
    </citation>
    <scope>NUCLEOTIDE SEQUENCE [LARGE SCALE GENOMIC DNA]</scope>
    <source>
        <strain evidence="7">yFS275 / FY16936</strain>
    </source>
</reference>
<feature type="compositionally biased region" description="Basic residues" evidence="4">
    <location>
        <begin position="790"/>
        <end position="799"/>
    </location>
</feature>
<evidence type="ECO:0000256" key="4">
    <source>
        <dbReference type="SAM" id="MobiDB-lite"/>
    </source>
</evidence>
<dbReference type="OMA" id="QVIEPMD"/>
<dbReference type="AlphaFoldDB" id="B6K6T5"/>
<dbReference type="GeneID" id="7050241"/>
<organism evidence="5 7">
    <name type="scientific">Schizosaccharomyces japonicus (strain yFS275 / FY16936)</name>
    <name type="common">Fission yeast</name>
    <dbReference type="NCBI Taxonomy" id="402676"/>
    <lineage>
        <taxon>Eukaryota</taxon>
        <taxon>Fungi</taxon>
        <taxon>Dikarya</taxon>
        <taxon>Ascomycota</taxon>
        <taxon>Taphrinomycotina</taxon>
        <taxon>Schizosaccharomycetes</taxon>
        <taxon>Schizosaccharomycetales</taxon>
        <taxon>Schizosaccharomycetaceae</taxon>
        <taxon>Schizosaccharomyces</taxon>
    </lineage>
</organism>
<feature type="region of interest" description="Disordered" evidence="4">
    <location>
        <begin position="1"/>
        <end position="234"/>
    </location>
</feature>
<evidence type="ECO:0000256" key="3">
    <source>
        <dbReference type="ARBA" id="ARBA00023242"/>
    </source>
</evidence>
<feature type="compositionally biased region" description="Acidic residues" evidence="4">
    <location>
        <begin position="141"/>
        <end position="177"/>
    </location>
</feature>
<feature type="compositionally biased region" description="Polar residues" evidence="4">
    <location>
        <begin position="52"/>
        <end position="61"/>
    </location>
</feature>
<evidence type="ECO:0000256" key="1">
    <source>
        <dbReference type="ARBA" id="ARBA00004604"/>
    </source>
</evidence>
<dbReference type="eggNOG" id="KOG2172">
    <property type="taxonomic scope" value="Eukaryota"/>
</dbReference>
<evidence type="ECO:0000313" key="5">
    <source>
        <dbReference type="EMBL" id="EEB09239.1"/>
    </source>
</evidence>
<dbReference type="Pfam" id="PF04615">
    <property type="entry name" value="Utp14"/>
    <property type="match status" value="1"/>
</dbReference>
<feature type="compositionally biased region" description="Basic and acidic residues" evidence="4">
    <location>
        <begin position="764"/>
        <end position="775"/>
    </location>
</feature>
<feature type="compositionally biased region" description="Acidic residues" evidence="4">
    <location>
        <begin position="62"/>
        <end position="81"/>
    </location>
</feature>
<dbReference type="VEuPathDB" id="FungiDB:SJAG_04424"/>
<dbReference type="EMBL" id="KE651167">
    <property type="protein sequence ID" value="EEB09239.1"/>
    <property type="molecule type" value="Genomic_DNA"/>
</dbReference>
<keyword evidence="3" id="KW-0539">Nucleus</keyword>
<name>B6K6T5_SCHJY</name>
<keyword evidence="7" id="KW-1185">Reference proteome</keyword>
<dbReference type="GO" id="GO:0006364">
    <property type="term" value="P:rRNA processing"/>
    <property type="evidence" value="ECO:0007669"/>
    <property type="project" value="InterPro"/>
</dbReference>
<comment type="subcellular location">
    <subcellularLocation>
        <location evidence="1">Nucleus</location>
        <location evidence="1">Nucleolus</location>
    </subcellularLocation>
</comment>
<feature type="compositionally biased region" description="Basic and acidic residues" evidence="4">
    <location>
        <begin position="224"/>
        <end position="234"/>
    </location>
</feature>
<gene>
    <name evidence="6" type="primary">utp14</name>
    <name evidence="5" type="ORF">SJAG_04424</name>
</gene>
<dbReference type="InterPro" id="IPR006709">
    <property type="entry name" value="SSU_processome_Utp14"/>
</dbReference>
<dbReference type="Proteomes" id="UP000001744">
    <property type="component" value="Unassembled WGS sequence"/>
</dbReference>